<dbReference type="GeneID" id="98918062"/>
<dbReference type="UniPathway" id="UPA00908">
    <property type="reaction ID" value="UER00884"/>
</dbReference>
<dbReference type="RefSeq" id="WP_005603469.1">
    <property type="nucleotide sequence ID" value="NZ_GG663524.1"/>
</dbReference>
<evidence type="ECO:0000259" key="2">
    <source>
        <dbReference type="SMART" id="SM00954"/>
    </source>
</evidence>
<evidence type="ECO:0000313" key="4">
    <source>
        <dbReference type="Proteomes" id="UP000006238"/>
    </source>
</evidence>
<dbReference type="InterPro" id="IPR052366">
    <property type="entry name" value="GTP_Pyrophosphokinase"/>
</dbReference>
<reference evidence="3 4" key="1">
    <citation type="submission" date="2010-02" db="EMBL/GenBank/DDBJ databases">
        <authorList>
            <person name="Weinstock G."/>
            <person name="Sodergren E."/>
            <person name="Clifton S."/>
            <person name="Fulton L."/>
            <person name="Fulton B."/>
            <person name="Courtney L."/>
            <person name="Fronick C."/>
            <person name="Harrison M."/>
            <person name="Strong C."/>
            <person name="Farmer C."/>
            <person name="Delahaunty K."/>
            <person name="Markovic C."/>
            <person name="Hall O."/>
            <person name="Minx P."/>
            <person name="Tomlinson C."/>
            <person name="Mitreva M."/>
            <person name="Nelson J."/>
            <person name="Hou S."/>
            <person name="Wollam A."/>
            <person name="Pepin K.H."/>
            <person name="Johnson M."/>
            <person name="Bhonagiri V."/>
            <person name="Zhang X."/>
            <person name="Suruliraj S."/>
            <person name="Warren W."/>
            <person name="Chinwalla A."/>
            <person name="Mardis E.R."/>
            <person name="Wilson R.K."/>
        </authorList>
    </citation>
    <scope>NUCLEOTIDE SEQUENCE [LARGE SCALE GENOMIC DNA]</scope>
    <source>
        <strain evidence="3 4">DSM 2876</strain>
    </source>
</reference>
<evidence type="ECO:0000256" key="1">
    <source>
        <dbReference type="ARBA" id="ARBA00004976"/>
    </source>
</evidence>
<evidence type="ECO:0000313" key="3">
    <source>
        <dbReference type="EMBL" id="EFF68443.1"/>
    </source>
</evidence>
<feature type="domain" description="RelA/SpoT" evidence="2">
    <location>
        <begin position="72"/>
        <end position="195"/>
    </location>
</feature>
<protein>
    <submittedName>
        <fullName evidence="3">RelA/SpoT domain protein</fullName>
    </submittedName>
</protein>
<comment type="caution">
    <text evidence="3">The sequence shown here is derived from an EMBL/GenBank/DDBJ whole genome shotgun (WGS) entry which is preliminary data.</text>
</comment>
<sequence length="234" mass="27502">MDSNKQYIELTGSNKQYLEVVENAFQNNELAKYGHLMMQYQCAMLEVKTKLDVLNTELSYQTSRNPFESIKCRIKSPKSIIDKLKRNNYPLTVDSIEANLNDVAGIRVICSFPDDIYKLVDCLLAQDDITLIEKKDYITNPKKSGYRSYHLIIEVPIFLTTEKKPMRVEVQFRTIAMDFWASLEHKLKYKKNIKNAENISEELYFCADLISQLDRRMQQIRERIEEDDKNAEFD</sequence>
<name>D4S0U5_9FIRM</name>
<dbReference type="STRING" id="45851.BHV86_09240"/>
<dbReference type="PANTHER" id="PTHR47837:SF2">
    <property type="entry name" value="GTP PYROPHOSPHOKINASE YWAC"/>
    <property type="match status" value="1"/>
</dbReference>
<keyword evidence="4" id="KW-1185">Reference proteome</keyword>
<accession>D4S0U5</accession>
<organism evidence="3 4">
    <name type="scientific">Eshraghiella crossota DSM 2876</name>
    <dbReference type="NCBI Taxonomy" id="511680"/>
    <lineage>
        <taxon>Bacteria</taxon>
        <taxon>Bacillati</taxon>
        <taxon>Bacillota</taxon>
        <taxon>Clostridia</taxon>
        <taxon>Lachnospirales</taxon>
        <taxon>Lachnospiraceae</taxon>
        <taxon>Eshraghiella</taxon>
    </lineage>
</organism>
<comment type="pathway">
    <text evidence="1">Purine metabolism; ppGpp biosynthesis; ppGpp from GTP: step 1/2.</text>
</comment>
<dbReference type="Gene3D" id="3.30.460.10">
    <property type="entry name" value="Beta Polymerase, domain 2"/>
    <property type="match status" value="1"/>
</dbReference>
<proteinExistence type="predicted"/>
<gene>
    <name evidence="3" type="ORF">BUTYVIB_01715</name>
</gene>
<dbReference type="InterPro" id="IPR043519">
    <property type="entry name" value="NT_sf"/>
</dbReference>
<dbReference type="HOGENOM" id="CLU_077095_0_0_9"/>
<dbReference type="CDD" id="cd05399">
    <property type="entry name" value="NT_Rel-Spo_like"/>
    <property type="match status" value="1"/>
</dbReference>
<dbReference type="AlphaFoldDB" id="D4S0U5"/>
<dbReference type="Pfam" id="PF04607">
    <property type="entry name" value="RelA_SpoT"/>
    <property type="match status" value="1"/>
</dbReference>
<dbReference type="PANTHER" id="PTHR47837">
    <property type="entry name" value="GTP PYROPHOSPHOKINASE YJBM"/>
    <property type="match status" value="1"/>
</dbReference>
<dbReference type="SUPFAM" id="SSF81301">
    <property type="entry name" value="Nucleotidyltransferase"/>
    <property type="match status" value="1"/>
</dbReference>
<dbReference type="eggNOG" id="COG2357">
    <property type="taxonomic scope" value="Bacteria"/>
</dbReference>
<dbReference type="InterPro" id="IPR007685">
    <property type="entry name" value="RelA_SpoT"/>
</dbReference>
<dbReference type="Gene3D" id="1.10.287.860">
    <property type="entry name" value="Nucleotidyltransferase"/>
    <property type="match status" value="1"/>
</dbReference>
<dbReference type="EMBL" id="ABWN01000030">
    <property type="protein sequence ID" value="EFF68443.1"/>
    <property type="molecule type" value="Genomic_DNA"/>
</dbReference>
<dbReference type="Proteomes" id="UP000006238">
    <property type="component" value="Unassembled WGS sequence"/>
</dbReference>
<dbReference type="SMART" id="SM00954">
    <property type="entry name" value="RelA_SpoT"/>
    <property type="match status" value="1"/>
</dbReference>
<dbReference type="GO" id="GO:0015970">
    <property type="term" value="P:guanosine tetraphosphate biosynthetic process"/>
    <property type="evidence" value="ECO:0007669"/>
    <property type="project" value="UniProtKB-UniPathway"/>
</dbReference>